<comment type="caution">
    <text evidence="1">The sequence shown here is derived from an EMBL/GenBank/DDBJ whole genome shotgun (WGS) entry which is preliminary data.</text>
</comment>
<protein>
    <submittedName>
        <fullName evidence="1">Uncharacterized protein</fullName>
    </submittedName>
</protein>
<proteinExistence type="predicted"/>
<evidence type="ECO:0000313" key="2">
    <source>
        <dbReference type="Proteomes" id="UP000271974"/>
    </source>
</evidence>
<accession>A0A3S1AYP7</accession>
<keyword evidence="2" id="KW-1185">Reference proteome</keyword>
<sequence>MLSQNVCLCLQLLVLLFSHLKLRDHRFLVPALLGHHADYLNRGKVNNPYTAPTNLGVAVVLFGQLFLIGLQHLHLLLHLLLFVLELAVLLDELDSLVGHLGELGVDGDVLPDGPLGRLGHLLVADLAELGRHLVHAQDHLFLQPL</sequence>
<dbReference type="EMBL" id="RQTK01000729">
    <property type="protein sequence ID" value="RUS75572.1"/>
    <property type="molecule type" value="Genomic_DNA"/>
</dbReference>
<reference evidence="1 2" key="1">
    <citation type="submission" date="2019-01" db="EMBL/GenBank/DDBJ databases">
        <title>A draft genome assembly of the solar-powered sea slug Elysia chlorotica.</title>
        <authorList>
            <person name="Cai H."/>
            <person name="Li Q."/>
            <person name="Fang X."/>
            <person name="Li J."/>
            <person name="Curtis N.E."/>
            <person name="Altenburger A."/>
            <person name="Shibata T."/>
            <person name="Feng M."/>
            <person name="Maeda T."/>
            <person name="Schwartz J.A."/>
            <person name="Shigenobu S."/>
            <person name="Lundholm N."/>
            <person name="Nishiyama T."/>
            <person name="Yang H."/>
            <person name="Hasebe M."/>
            <person name="Li S."/>
            <person name="Pierce S.K."/>
            <person name="Wang J."/>
        </authorList>
    </citation>
    <scope>NUCLEOTIDE SEQUENCE [LARGE SCALE GENOMIC DNA]</scope>
    <source>
        <strain evidence="1">EC2010</strain>
        <tissue evidence="1">Whole organism of an adult</tissue>
    </source>
</reference>
<name>A0A3S1AYP7_ELYCH</name>
<evidence type="ECO:0000313" key="1">
    <source>
        <dbReference type="EMBL" id="RUS75572.1"/>
    </source>
</evidence>
<dbReference type="Proteomes" id="UP000271974">
    <property type="component" value="Unassembled WGS sequence"/>
</dbReference>
<dbReference type="AlphaFoldDB" id="A0A3S1AYP7"/>
<gene>
    <name evidence="1" type="ORF">EGW08_016666</name>
</gene>
<organism evidence="1 2">
    <name type="scientific">Elysia chlorotica</name>
    <name type="common">Eastern emerald elysia</name>
    <name type="synonym">Sea slug</name>
    <dbReference type="NCBI Taxonomy" id="188477"/>
    <lineage>
        <taxon>Eukaryota</taxon>
        <taxon>Metazoa</taxon>
        <taxon>Spiralia</taxon>
        <taxon>Lophotrochozoa</taxon>
        <taxon>Mollusca</taxon>
        <taxon>Gastropoda</taxon>
        <taxon>Heterobranchia</taxon>
        <taxon>Euthyneura</taxon>
        <taxon>Panpulmonata</taxon>
        <taxon>Sacoglossa</taxon>
        <taxon>Placobranchoidea</taxon>
        <taxon>Plakobranchidae</taxon>
        <taxon>Elysia</taxon>
    </lineage>
</organism>